<gene>
    <name evidence="9" type="ORF">VNO78_12635</name>
</gene>
<keyword evidence="10" id="KW-1185">Reference proteome</keyword>
<dbReference type="NCBIfam" id="TIGR00730">
    <property type="entry name" value="Rossman fold protein, TIGR00730 family"/>
    <property type="match status" value="1"/>
</dbReference>
<comment type="catalytic activity">
    <reaction evidence="6 8">
        <text>N(6)-(dimethylallyl)adenosine 5'-phosphate + H2O = N(6)-dimethylallyladenine + D-ribose 5-phosphate</text>
        <dbReference type="Rhea" id="RHEA:48560"/>
        <dbReference type="ChEBI" id="CHEBI:15377"/>
        <dbReference type="ChEBI" id="CHEBI:17660"/>
        <dbReference type="ChEBI" id="CHEBI:57526"/>
        <dbReference type="ChEBI" id="CHEBI:78346"/>
        <dbReference type="EC" id="3.2.2.n1"/>
    </reaction>
</comment>
<organism evidence="9 10">
    <name type="scientific">Psophocarpus tetragonolobus</name>
    <name type="common">Winged bean</name>
    <name type="synonym">Dolichos tetragonolobus</name>
    <dbReference type="NCBI Taxonomy" id="3891"/>
    <lineage>
        <taxon>Eukaryota</taxon>
        <taxon>Viridiplantae</taxon>
        <taxon>Streptophyta</taxon>
        <taxon>Embryophyta</taxon>
        <taxon>Tracheophyta</taxon>
        <taxon>Spermatophyta</taxon>
        <taxon>Magnoliopsida</taxon>
        <taxon>eudicotyledons</taxon>
        <taxon>Gunneridae</taxon>
        <taxon>Pentapetalae</taxon>
        <taxon>rosids</taxon>
        <taxon>fabids</taxon>
        <taxon>Fabales</taxon>
        <taxon>Fabaceae</taxon>
        <taxon>Papilionoideae</taxon>
        <taxon>50 kb inversion clade</taxon>
        <taxon>NPAAA clade</taxon>
        <taxon>indigoferoid/millettioid clade</taxon>
        <taxon>Phaseoleae</taxon>
        <taxon>Psophocarpus</taxon>
    </lineage>
</organism>
<keyword evidence="4 8" id="KW-0378">Hydrolase</keyword>
<reference evidence="9 10" key="1">
    <citation type="submission" date="2024-01" db="EMBL/GenBank/DDBJ databases">
        <title>The genomes of 5 underutilized Papilionoideae crops provide insights into root nodulation and disease resistanc.</title>
        <authorList>
            <person name="Jiang F."/>
        </authorList>
    </citation>
    <scope>NUCLEOTIDE SEQUENCE [LARGE SCALE GENOMIC DNA]</scope>
    <source>
        <strain evidence="9">DUOXIRENSHENG_FW03</strain>
        <tissue evidence="9">Leaves</tissue>
    </source>
</reference>
<dbReference type="PANTHER" id="PTHR31223">
    <property type="entry name" value="LOG FAMILY PROTEIN YJL055W"/>
    <property type="match status" value="1"/>
</dbReference>
<evidence type="ECO:0000256" key="3">
    <source>
        <dbReference type="ARBA" id="ARBA00022712"/>
    </source>
</evidence>
<dbReference type="EMBL" id="JAYMYS010000003">
    <property type="protein sequence ID" value="KAK7401277.1"/>
    <property type="molecule type" value="Genomic_DNA"/>
</dbReference>
<evidence type="ECO:0000256" key="5">
    <source>
        <dbReference type="ARBA" id="ARBA00024884"/>
    </source>
</evidence>
<dbReference type="AlphaFoldDB" id="A0AAN9SNM6"/>
<dbReference type="Pfam" id="PF03641">
    <property type="entry name" value="Lysine_decarbox"/>
    <property type="match status" value="1"/>
</dbReference>
<dbReference type="EC" id="3.2.2.n1" evidence="2 8"/>
<evidence type="ECO:0000256" key="4">
    <source>
        <dbReference type="ARBA" id="ARBA00022801"/>
    </source>
</evidence>
<dbReference type="SUPFAM" id="SSF102405">
    <property type="entry name" value="MCP/YpsA-like"/>
    <property type="match status" value="1"/>
</dbReference>
<evidence type="ECO:0000256" key="8">
    <source>
        <dbReference type="RuleBase" id="RU363015"/>
    </source>
</evidence>
<dbReference type="InterPro" id="IPR031100">
    <property type="entry name" value="LOG_fam"/>
</dbReference>
<comment type="catalytic activity">
    <reaction evidence="7 8">
        <text>9-ribosyl-trans-zeatin 5'-phosphate + H2O = trans-zeatin + D-ribose 5-phosphate</text>
        <dbReference type="Rhea" id="RHEA:48564"/>
        <dbReference type="ChEBI" id="CHEBI:15377"/>
        <dbReference type="ChEBI" id="CHEBI:16522"/>
        <dbReference type="ChEBI" id="CHEBI:78346"/>
        <dbReference type="ChEBI" id="CHEBI:87947"/>
        <dbReference type="EC" id="3.2.2.n1"/>
    </reaction>
</comment>
<dbReference type="InterPro" id="IPR005269">
    <property type="entry name" value="LOG"/>
</dbReference>
<dbReference type="GO" id="GO:0005634">
    <property type="term" value="C:nucleus"/>
    <property type="evidence" value="ECO:0007669"/>
    <property type="project" value="UniProtKB-ARBA"/>
</dbReference>
<keyword evidence="3 8" id="KW-0203">Cytokinin biosynthesis</keyword>
<accession>A0AAN9SNM6</accession>
<dbReference type="FunFam" id="3.40.50.450:FF:000013">
    <property type="entry name" value="Cytokinin riboside 5'-monophosphate phosphoribohydrolase LOG8"/>
    <property type="match status" value="1"/>
</dbReference>
<evidence type="ECO:0000256" key="1">
    <source>
        <dbReference type="ARBA" id="ARBA00006763"/>
    </source>
</evidence>
<dbReference type="PANTHER" id="PTHR31223:SF51">
    <property type="entry name" value="CYTOKININ RIBOSIDE 5'-MONOPHOSPHATE PHOSPHORIBOHYDROLASE LOG4-RELATED"/>
    <property type="match status" value="1"/>
</dbReference>
<evidence type="ECO:0000313" key="9">
    <source>
        <dbReference type="EMBL" id="KAK7401277.1"/>
    </source>
</evidence>
<evidence type="ECO:0000256" key="2">
    <source>
        <dbReference type="ARBA" id="ARBA00012205"/>
    </source>
</evidence>
<evidence type="ECO:0000256" key="7">
    <source>
        <dbReference type="ARBA" id="ARBA00049153"/>
    </source>
</evidence>
<evidence type="ECO:0000313" key="10">
    <source>
        <dbReference type="Proteomes" id="UP001386955"/>
    </source>
</evidence>
<dbReference type="GO" id="GO:0016799">
    <property type="term" value="F:hydrolase activity, hydrolyzing N-glycosyl compounds"/>
    <property type="evidence" value="ECO:0007669"/>
    <property type="project" value="TreeGrafter"/>
</dbReference>
<dbReference type="Proteomes" id="UP001386955">
    <property type="component" value="Unassembled WGS sequence"/>
</dbReference>
<sequence>MEAEGKMSAENEHHGIRFKRICVFCGSRAGYKSAFSDAALELGKLMVKRRIDLVYGGGSLGLMGLISQTVLNGGCHVLGVIPEALLPPEISGETFGEVKTVADMHERKSIMYEQADAFIALPGGFGTMEELLEVIAWSQLGIHDKPVGLFNVDGYFNSLLSLFDKGVEEGFIENSARHIVIMAETAEELIKKMEEYVPVCGMVASK</sequence>
<dbReference type="GO" id="GO:0005829">
    <property type="term" value="C:cytosol"/>
    <property type="evidence" value="ECO:0007669"/>
    <property type="project" value="TreeGrafter"/>
</dbReference>
<proteinExistence type="inferred from homology"/>
<dbReference type="GO" id="GO:0009691">
    <property type="term" value="P:cytokinin biosynthetic process"/>
    <property type="evidence" value="ECO:0007669"/>
    <property type="project" value="UniProtKB-UniRule"/>
</dbReference>
<evidence type="ECO:0000256" key="6">
    <source>
        <dbReference type="ARBA" id="ARBA00047718"/>
    </source>
</evidence>
<protein>
    <recommendedName>
        <fullName evidence="2 8">Cytokinin riboside 5'-monophosphate phosphoribohydrolase</fullName>
        <ecNumber evidence="2 8">3.2.2.n1</ecNumber>
    </recommendedName>
</protein>
<name>A0AAN9SNM6_PSOTE</name>
<comment type="similarity">
    <text evidence="1 8">Belongs to the LOG family.</text>
</comment>
<dbReference type="Gene3D" id="3.40.50.450">
    <property type="match status" value="1"/>
</dbReference>
<comment type="function">
    <text evidence="5 8">Cytokinin-activating enzyme working in the direct activation pathway. Phosphoribohydrolase that converts inactive cytokinin nucleotides to the biologically active free-base forms.</text>
</comment>
<comment type="caution">
    <text evidence="9">The sequence shown here is derived from an EMBL/GenBank/DDBJ whole genome shotgun (WGS) entry which is preliminary data.</text>
</comment>